<dbReference type="RefSeq" id="WP_377574508.1">
    <property type="nucleotide sequence ID" value="NZ_JBHTKA010000001.1"/>
</dbReference>
<dbReference type="Proteomes" id="UP001597112">
    <property type="component" value="Unassembled WGS sequence"/>
</dbReference>
<keyword evidence="2" id="KW-1185">Reference proteome</keyword>
<evidence type="ECO:0000313" key="2">
    <source>
        <dbReference type="Proteomes" id="UP001597112"/>
    </source>
</evidence>
<evidence type="ECO:0000313" key="1">
    <source>
        <dbReference type="EMBL" id="MFD0998205.1"/>
    </source>
</evidence>
<reference evidence="2" key="1">
    <citation type="journal article" date="2019" name="Int. J. Syst. Evol. Microbiol.">
        <title>The Global Catalogue of Microorganisms (GCM) 10K type strain sequencing project: providing services to taxonomists for standard genome sequencing and annotation.</title>
        <authorList>
            <consortium name="The Broad Institute Genomics Platform"/>
            <consortium name="The Broad Institute Genome Sequencing Center for Infectious Disease"/>
            <person name="Wu L."/>
            <person name="Ma J."/>
        </authorList>
    </citation>
    <scope>NUCLEOTIDE SEQUENCE [LARGE SCALE GENOMIC DNA]</scope>
    <source>
        <strain evidence="2">CCUG 58938</strain>
    </source>
</reference>
<name>A0ABW3JYF4_9BACT</name>
<accession>A0ABW3JYF4</accession>
<gene>
    <name evidence="1" type="ORF">ACFQ21_02765</name>
</gene>
<dbReference type="Gene3D" id="2.130.10.10">
    <property type="entry name" value="YVTN repeat-like/Quinoprotein amine dehydrogenase"/>
    <property type="match status" value="1"/>
</dbReference>
<dbReference type="InterPro" id="IPR015943">
    <property type="entry name" value="WD40/YVTN_repeat-like_dom_sf"/>
</dbReference>
<comment type="caution">
    <text evidence="1">The sequence shown here is derived from an EMBL/GenBank/DDBJ whole genome shotgun (WGS) entry which is preliminary data.</text>
</comment>
<dbReference type="EMBL" id="JBHTKA010000001">
    <property type="protein sequence ID" value="MFD0998205.1"/>
    <property type="molecule type" value="Genomic_DNA"/>
</dbReference>
<sequence length="323" mass="37458">MIAKEEQRYQNILSMANMGAELILHTKNGELLKNKDRISDNVSEYKVWGNALLYTLEAGELIIYSEGKSQRFQGNFFLSHFWGEEERFIVLKEEDDGDVYYECNRNFEMSRMSVNDAFVKQFYKNYYITQEGDILSCYTLAGVSLWRHSINSLLGGEKSIIMSDLIPFKDRLFFYLNDYTRNESKTFCLKIDTGEILQASDHMKGWLTLNGERLFATDKKRVLILDANTLAVQSVDIAEQLSDLPDHLGMSYNKFSIANDLLFYTGERTSNVGVIDILNKRAIWKKQINVDGSVIRQLLAYDNKFCVLDARDNFYSFEYDLTK</sequence>
<proteinExistence type="predicted"/>
<protein>
    <submittedName>
        <fullName evidence="1">Uncharacterized protein</fullName>
    </submittedName>
</protein>
<organism evidence="1 2">
    <name type="scientific">Ohtaekwangia kribbensis</name>
    <dbReference type="NCBI Taxonomy" id="688913"/>
    <lineage>
        <taxon>Bacteria</taxon>
        <taxon>Pseudomonadati</taxon>
        <taxon>Bacteroidota</taxon>
        <taxon>Cytophagia</taxon>
        <taxon>Cytophagales</taxon>
        <taxon>Fulvivirgaceae</taxon>
        <taxon>Ohtaekwangia</taxon>
    </lineage>
</organism>